<accession>A0ABQ8BRS4</accession>
<feature type="domain" description="HTH myb-type" evidence="7">
    <location>
        <begin position="255"/>
        <end position="301"/>
    </location>
</feature>
<keyword evidence="3" id="KW-0539">Nucleus</keyword>
<feature type="domain" description="Myb-like" evidence="6">
    <location>
        <begin position="302"/>
        <end position="353"/>
    </location>
</feature>
<evidence type="ECO:0000313" key="8">
    <source>
        <dbReference type="EMBL" id="KAH0907519.1"/>
    </source>
</evidence>
<feature type="domain" description="HTH myb-type" evidence="7">
    <location>
        <begin position="358"/>
        <end position="408"/>
    </location>
</feature>
<dbReference type="SMART" id="SM00717">
    <property type="entry name" value="SANT"/>
    <property type="match status" value="3"/>
</dbReference>
<dbReference type="Pfam" id="PF05670">
    <property type="entry name" value="NFACT-R_1"/>
    <property type="match status" value="1"/>
</dbReference>
<dbReference type="InterPro" id="IPR001005">
    <property type="entry name" value="SANT/Myb"/>
</dbReference>
<keyword evidence="4" id="KW-0175">Coiled coil</keyword>
<keyword evidence="9" id="KW-1185">Reference proteome</keyword>
<dbReference type="PANTHER" id="PTHR13049">
    <property type="entry name" value="DUF814-RELATED"/>
    <property type="match status" value="1"/>
</dbReference>
<sequence length="1126" mass="126894">MKTSEKKARPDAGDYTIFMGLDKFENEELIKYGFPEDVWFHVDKMSSAHVYLRLHKGQGFDDINVGVLEDCAQLVKANSIQGNKVNNVDVVYTPWSNLKKTASMDVGQVGFHNSKMVRTIRVEKRVNDIINRLNKTKVERTPDLRAEREAVNAAERAERKEHLREKKKREDIERLEKERQADMRSYKGLMVTDKMTSNKDIASSNKSIQELEDDFIECTITTSSTPPPPPPQGVTEGNPKSRQGRTSGPARRSTRGQWTAEEDEILTKAVHSFKGKNWKKIAEFFKDRTDVQCLHRWQKVLNPELVKGPWTKEEDEMIVQLIQKYGPKKWSTIARFLPGRIGKQCRERWHNHLNPAINKEAWTQEEELVLIRAHQIYGNRWAELTKFLPGRSDNGIKNHWHSSVKKKLDSYMSSGLLDQYQAMPLAPYDRNSALQSHFMQSTMDGSGCLSGQAEQEIENCQISSVADQNGLMNMGQHFHPCENSQYYYPELEDISVSISETSYDMEDCSQFPDHNVSASTSQDYQFDFQDISLEMSHDMSELPIPYTKERKEASLGAPNSTSNIDVAAYTNTSETECCRVLFLDQESEGVSVSRSPTQEPHEGLCASASDSQVSEATKSPMKSSSSTSIATPASGKETLRPSPLIITPDKYSKKSSGLICHPFEAEPNCRTDENGSFICINDPSNSTCVDEGPSYHLNDSKKLVPVNDFTSLADVKPQPCLPKHETNMSSEQHHEDTGASSSSLCFPSLDLPAFNDPVHDYSPLGIRKLLMSTMTCMSPLRLWESPTGKKTLVGAKSILRKRTRDLLTPLSEKRSDKKLETDIAASLAKDFSRLDVMFDESESQESISGTSLVSHRMPEETMDVSKSLEKQQQTCLEANVQHAESFSGVLSESNTNKQVLSPPDQSLTKAEKTQVSTPRNHLQRTLMATSNKEQHSSPSLCLVINSPSRARNTEGHLANNETNNENFSIFCGTPFRRGLESPSAWKSPFYVNSLLPSPRFDTDITIEDMGYIFSPGERSYESRGMFTQRHEHTSAFAAFNAMEISLSPSTDDAKKMKDLDKENNDPLMAEGRVLDFNDCESPTNHPRLSKQADSRSDINSLVPIHGWGLLSFYMHGERFWIITSYE</sequence>
<dbReference type="SUPFAM" id="SSF46689">
    <property type="entry name" value="Homeodomain-like"/>
    <property type="match status" value="2"/>
</dbReference>
<name>A0ABQ8BRS4_BRANA</name>
<feature type="region of interest" description="Disordered" evidence="5">
    <location>
        <begin position="589"/>
        <end position="646"/>
    </location>
</feature>
<feature type="region of interest" description="Disordered" evidence="5">
    <location>
        <begin position="219"/>
        <end position="260"/>
    </location>
</feature>
<evidence type="ECO:0000256" key="3">
    <source>
        <dbReference type="ARBA" id="ARBA00023242"/>
    </source>
</evidence>
<feature type="region of interest" description="Disordered" evidence="5">
    <location>
        <begin position="715"/>
        <end position="741"/>
    </location>
</feature>
<proteinExistence type="inferred from homology"/>
<evidence type="ECO:0000313" key="9">
    <source>
        <dbReference type="Proteomes" id="UP000824890"/>
    </source>
</evidence>
<feature type="compositionally biased region" description="Polar residues" evidence="5">
    <location>
        <begin position="589"/>
        <end position="598"/>
    </location>
</feature>
<feature type="domain" description="HTH myb-type" evidence="7">
    <location>
        <begin position="302"/>
        <end position="357"/>
    </location>
</feature>
<dbReference type="InterPro" id="IPR017930">
    <property type="entry name" value="Myb_dom"/>
</dbReference>
<comment type="caution">
    <text evidence="8">The sequence shown here is derived from an EMBL/GenBank/DDBJ whole genome shotgun (WGS) entry which is preliminary data.</text>
</comment>
<dbReference type="PANTHER" id="PTHR13049:SF2">
    <property type="entry name" value="COILED-COIL DOMAIN-CONTAINING PROTEIN 25"/>
    <property type="match status" value="1"/>
</dbReference>
<evidence type="ECO:0000259" key="6">
    <source>
        <dbReference type="PROSITE" id="PS50090"/>
    </source>
</evidence>
<dbReference type="Pfam" id="PF00249">
    <property type="entry name" value="Myb_DNA-binding"/>
    <property type="match status" value="3"/>
</dbReference>
<evidence type="ECO:0000256" key="4">
    <source>
        <dbReference type="SAM" id="Coils"/>
    </source>
</evidence>
<dbReference type="InterPro" id="IPR009057">
    <property type="entry name" value="Homeodomain-like_sf"/>
</dbReference>
<dbReference type="Proteomes" id="UP000824890">
    <property type="component" value="Unassembled WGS sequence"/>
</dbReference>
<dbReference type="InterPro" id="IPR008532">
    <property type="entry name" value="NFACT_RNA-bd"/>
</dbReference>
<organism evidence="8 9">
    <name type="scientific">Brassica napus</name>
    <name type="common">Rape</name>
    <dbReference type="NCBI Taxonomy" id="3708"/>
    <lineage>
        <taxon>Eukaryota</taxon>
        <taxon>Viridiplantae</taxon>
        <taxon>Streptophyta</taxon>
        <taxon>Embryophyta</taxon>
        <taxon>Tracheophyta</taxon>
        <taxon>Spermatophyta</taxon>
        <taxon>Magnoliopsida</taxon>
        <taxon>eudicotyledons</taxon>
        <taxon>Gunneridae</taxon>
        <taxon>Pentapetalae</taxon>
        <taxon>rosids</taxon>
        <taxon>malvids</taxon>
        <taxon>Brassicales</taxon>
        <taxon>Brassicaceae</taxon>
        <taxon>Brassiceae</taxon>
        <taxon>Brassica</taxon>
    </lineage>
</organism>
<comment type="subcellular location">
    <subcellularLocation>
        <location evidence="1">Nucleus</location>
    </subcellularLocation>
</comment>
<evidence type="ECO:0000259" key="7">
    <source>
        <dbReference type="PROSITE" id="PS51294"/>
    </source>
</evidence>
<evidence type="ECO:0000256" key="5">
    <source>
        <dbReference type="SAM" id="MobiDB-lite"/>
    </source>
</evidence>
<feature type="domain" description="Myb-like" evidence="6">
    <location>
        <begin position="250"/>
        <end position="301"/>
    </location>
</feature>
<evidence type="ECO:0000256" key="2">
    <source>
        <dbReference type="ARBA" id="ARBA00008998"/>
    </source>
</evidence>
<gene>
    <name evidence="8" type="ORF">HID58_039346</name>
</gene>
<reference evidence="8 9" key="1">
    <citation type="submission" date="2021-05" db="EMBL/GenBank/DDBJ databases">
        <title>Genome Assembly of Synthetic Allotetraploid Brassica napus Reveals Homoeologous Exchanges between Subgenomes.</title>
        <authorList>
            <person name="Davis J.T."/>
        </authorList>
    </citation>
    <scope>NUCLEOTIDE SEQUENCE [LARGE SCALE GENOMIC DNA]</scope>
    <source>
        <strain evidence="9">cv. Da-Ae</strain>
        <tissue evidence="8">Seedling</tissue>
    </source>
</reference>
<protein>
    <submittedName>
        <fullName evidence="8">Uncharacterized protein</fullName>
    </submittedName>
</protein>
<dbReference type="Gene3D" id="1.10.10.60">
    <property type="entry name" value="Homeodomain-like"/>
    <property type="match status" value="3"/>
</dbReference>
<dbReference type="PROSITE" id="PS51294">
    <property type="entry name" value="HTH_MYB"/>
    <property type="match status" value="3"/>
</dbReference>
<dbReference type="EMBL" id="JAGKQM010000010">
    <property type="protein sequence ID" value="KAH0907519.1"/>
    <property type="molecule type" value="Genomic_DNA"/>
</dbReference>
<comment type="similarity">
    <text evidence="2">Belongs to the CCDC25 family.</text>
</comment>
<feature type="region of interest" description="Disordered" evidence="5">
    <location>
        <begin position="888"/>
        <end position="920"/>
    </location>
</feature>
<dbReference type="PROSITE" id="PS50090">
    <property type="entry name" value="MYB_LIKE"/>
    <property type="match status" value="3"/>
</dbReference>
<feature type="coiled-coil region" evidence="4">
    <location>
        <begin position="150"/>
        <end position="180"/>
    </location>
</feature>
<dbReference type="InterPro" id="IPR039730">
    <property type="entry name" value="Jlp2/Ccd25"/>
</dbReference>
<feature type="compositionally biased region" description="Basic and acidic residues" evidence="5">
    <location>
        <begin position="722"/>
        <end position="737"/>
    </location>
</feature>
<feature type="domain" description="Myb-like" evidence="6">
    <location>
        <begin position="354"/>
        <end position="404"/>
    </location>
</feature>
<dbReference type="CDD" id="cd00167">
    <property type="entry name" value="SANT"/>
    <property type="match status" value="3"/>
</dbReference>
<feature type="compositionally biased region" description="Low complexity" evidence="5">
    <location>
        <begin position="614"/>
        <end position="634"/>
    </location>
</feature>
<evidence type="ECO:0000256" key="1">
    <source>
        <dbReference type="ARBA" id="ARBA00004123"/>
    </source>
</evidence>